<feature type="binding site" evidence="5">
    <location>
        <position position="198"/>
    </location>
    <ligand>
        <name>[4Fe-4S] cluster</name>
        <dbReference type="ChEBI" id="CHEBI:49883"/>
    </ligand>
</feature>
<name>A0A1B2HNZ3_9PSEU</name>
<feature type="binding site" evidence="5">
    <location>
        <position position="226"/>
    </location>
    <ligand>
        <name>isopentenyl diphosphate</name>
        <dbReference type="ChEBI" id="CHEBI:128769"/>
    </ligand>
</feature>
<dbReference type="NCBIfam" id="NF002189">
    <property type="entry name" value="PRK01045.1-3"/>
    <property type="match status" value="1"/>
</dbReference>
<accession>A0A1B2HNZ3</accession>
<feature type="binding site" evidence="5">
    <location>
        <position position="227"/>
    </location>
    <ligand>
        <name>(2E)-4-hydroxy-3-methylbut-2-enyl diphosphate</name>
        <dbReference type="ChEBI" id="CHEBI:128753"/>
    </ligand>
</feature>
<dbReference type="Proteomes" id="UP000093053">
    <property type="component" value="Chromosome"/>
</dbReference>
<comment type="cofactor">
    <cofactor evidence="5">
        <name>[4Fe-4S] cluster</name>
        <dbReference type="ChEBI" id="CHEBI:49883"/>
    </cofactor>
    <text evidence="5">Binds 1 [4Fe-4S] cluster per subunit.</text>
</comment>
<dbReference type="HAMAP" id="MF_00191">
    <property type="entry name" value="IspH"/>
    <property type="match status" value="1"/>
</dbReference>
<feature type="binding site" evidence="5">
    <location>
        <position position="80"/>
    </location>
    <ligand>
        <name>isopentenyl diphosphate</name>
        <dbReference type="ChEBI" id="CHEBI:128769"/>
    </ligand>
</feature>
<evidence type="ECO:0000256" key="2">
    <source>
        <dbReference type="ARBA" id="ARBA00022723"/>
    </source>
</evidence>
<keyword evidence="3 5" id="KW-0408">Iron</keyword>
<feature type="binding site" evidence="5">
    <location>
        <position position="130"/>
    </location>
    <ligand>
        <name>(2E)-4-hydroxy-3-methylbut-2-enyl diphosphate</name>
        <dbReference type="ChEBI" id="CHEBI:128753"/>
    </ligand>
</feature>
<keyword evidence="2 5" id="KW-0479">Metal-binding</keyword>
<dbReference type="NCBIfam" id="NF002190">
    <property type="entry name" value="PRK01045.1-4"/>
    <property type="match status" value="1"/>
</dbReference>
<comment type="similarity">
    <text evidence="5">Belongs to the IspH family.</text>
</comment>
<feature type="binding site" evidence="5">
    <location>
        <position position="270"/>
    </location>
    <ligand>
        <name>isopentenyl diphosphate</name>
        <dbReference type="ChEBI" id="CHEBI:128769"/>
    </ligand>
</feature>
<sequence>MTQHPPRSVLLASPRSFCAGVERAIEIVERLLDQRGGPIYVRKQIVHNVHVVRGLEARGAVFVEELDEVPPGATVVFSAHGVSPAVRAEAVERSLDVLDATCPLVAKVHAEARRFADRGDTIVLIGHAGHEEVEGTLGEAPERMVLVETAADVEALEITGPVSYLTQTTLAVDETAEVVAALERRFPHVRGPGSDDICYATTNRQIAIREVAAQSDLVLVVGSRNSSNSVRMVELAARGGTPAHLVDDASEIDPAWLDGVTSVGLSAGASAPPELVDEVVAALRALGAVSVSTHTTATETISFTLPLAVRRAG</sequence>
<dbReference type="NCBIfam" id="TIGR00216">
    <property type="entry name" value="ispH_lytB"/>
    <property type="match status" value="1"/>
</dbReference>
<dbReference type="GO" id="GO:0050992">
    <property type="term" value="P:dimethylallyl diphosphate biosynthetic process"/>
    <property type="evidence" value="ECO:0007669"/>
    <property type="project" value="UniProtKB-UniRule"/>
</dbReference>
<dbReference type="EMBL" id="CP016793">
    <property type="protein sequence ID" value="ANZ39415.1"/>
    <property type="molecule type" value="Genomic_DNA"/>
</dbReference>
<dbReference type="STRING" id="1586287.BBK82_28575"/>
<feature type="binding site" evidence="5">
    <location>
        <position position="47"/>
    </location>
    <ligand>
        <name>(2E)-4-hydroxy-3-methylbut-2-enyl diphosphate</name>
        <dbReference type="ChEBI" id="CHEBI:128753"/>
    </ligand>
</feature>
<dbReference type="GO" id="GO:0046872">
    <property type="term" value="F:metal ion binding"/>
    <property type="evidence" value="ECO:0007669"/>
    <property type="project" value="UniProtKB-KW"/>
</dbReference>
<comment type="catalytic activity">
    <reaction evidence="5">
        <text>isopentenyl diphosphate + 2 oxidized [2Fe-2S]-[ferredoxin] + H2O = (2E)-4-hydroxy-3-methylbut-2-enyl diphosphate + 2 reduced [2Fe-2S]-[ferredoxin] + 2 H(+)</text>
        <dbReference type="Rhea" id="RHEA:24488"/>
        <dbReference type="Rhea" id="RHEA-COMP:10000"/>
        <dbReference type="Rhea" id="RHEA-COMP:10001"/>
        <dbReference type="ChEBI" id="CHEBI:15377"/>
        <dbReference type="ChEBI" id="CHEBI:15378"/>
        <dbReference type="ChEBI" id="CHEBI:33737"/>
        <dbReference type="ChEBI" id="CHEBI:33738"/>
        <dbReference type="ChEBI" id="CHEBI:128753"/>
        <dbReference type="ChEBI" id="CHEBI:128769"/>
        <dbReference type="EC" id="1.17.7.4"/>
    </reaction>
</comment>
<dbReference type="Pfam" id="PF02401">
    <property type="entry name" value="LYTB"/>
    <property type="match status" value="1"/>
</dbReference>
<dbReference type="RefSeq" id="WP_065917756.1">
    <property type="nucleotide sequence ID" value="NZ_CP016793.1"/>
</dbReference>
<reference evidence="6 7" key="1">
    <citation type="submission" date="2016-07" db="EMBL/GenBank/DDBJ databases">
        <title>Complete genome sequence of the Lentzea guizhouensis DHS C013.</title>
        <authorList>
            <person name="Cao C."/>
        </authorList>
    </citation>
    <scope>NUCLEOTIDE SEQUENCE [LARGE SCALE GENOMIC DNA]</scope>
    <source>
        <strain evidence="6 7">DHS C013</strain>
    </source>
</reference>
<keyword evidence="4 5" id="KW-0411">Iron-sulfur</keyword>
<dbReference type="UniPathway" id="UPA00056">
    <property type="reaction ID" value="UER00097"/>
</dbReference>
<dbReference type="Gene3D" id="3.40.1010.20">
    <property type="entry name" value="4-hydroxy-3-methylbut-2-enyl diphosphate reductase, catalytic domain"/>
    <property type="match status" value="2"/>
</dbReference>
<dbReference type="Gene3D" id="3.40.50.11270">
    <property type="match status" value="1"/>
</dbReference>
<keyword evidence="1 5" id="KW-0004">4Fe-4S</keyword>
<feature type="binding site" evidence="5">
    <location>
        <position position="270"/>
    </location>
    <ligand>
        <name>dimethylallyl diphosphate</name>
        <dbReference type="ChEBI" id="CHEBI:57623"/>
    </ligand>
</feature>
<feature type="binding site" evidence="5">
    <location>
        <position position="80"/>
    </location>
    <ligand>
        <name>(2E)-4-hydroxy-3-methylbut-2-enyl diphosphate</name>
        <dbReference type="ChEBI" id="CHEBI:128753"/>
    </ligand>
</feature>
<dbReference type="GO" id="GO:0016114">
    <property type="term" value="P:terpenoid biosynthetic process"/>
    <property type="evidence" value="ECO:0007669"/>
    <property type="project" value="UniProtKB-UniRule"/>
</dbReference>
<evidence type="ECO:0000256" key="5">
    <source>
        <dbReference type="HAMAP-Rule" id="MF_00191"/>
    </source>
</evidence>
<keyword evidence="5" id="KW-0560">Oxidoreductase</keyword>
<feature type="binding site" evidence="5">
    <location>
        <position position="168"/>
    </location>
    <ligand>
        <name>(2E)-4-hydroxy-3-methylbut-2-enyl diphosphate</name>
        <dbReference type="ChEBI" id="CHEBI:128753"/>
    </ligand>
</feature>
<dbReference type="UniPathway" id="UPA00059">
    <property type="reaction ID" value="UER00105"/>
</dbReference>
<feature type="binding site" evidence="5">
    <location>
        <position position="270"/>
    </location>
    <ligand>
        <name>(2E)-4-hydroxy-3-methylbut-2-enyl diphosphate</name>
        <dbReference type="ChEBI" id="CHEBI:128753"/>
    </ligand>
</feature>
<keyword evidence="5" id="KW-0414">Isoprene biosynthesis</keyword>
<feature type="binding site" evidence="5">
    <location>
        <position position="80"/>
    </location>
    <ligand>
        <name>dimethylallyl diphosphate</name>
        <dbReference type="ChEBI" id="CHEBI:57623"/>
    </ligand>
</feature>
<proteinExistence type="inferred from homology"/>
<dbReference type="CDD" id="cd13944">
    <property type="entry name" value="lytB_ispH"/>
    <property type="match status" value="1"/>
</dbReference>
<dbReference type="NCBIfam" id="NF002188">
    <property type="entry name" value="PRK01045.1-2"/>
    <property type="match status" value="1"/>
</dbReference>
<feature type="binding site" evidence="5">
    <location>
        <position position="130"/>
    </location>
    <ligand>
        <name>dimethylallyl diphosphate</name>
        <dbReference type="ChEBI" id="CHEBI:57623"/>
    </ligand>
</feature>
<evidence type="ECO:0000256" key="3">
    <source>
        <dbReference type="ARBA" id="ARBA00023004"/>
    </source>
</evidence>
<feature type="binding site" evidence="5">
    <location>
        <position position="228"/>
    </location>
    <ligand>
        <name>(2E)-4-hydroxy-3-methylbut-2-enyl diphosphate</name>
        <dbReference type="ChEBI" id="CHEBI:128753"/>
    </ligand>
</feature>
<feature type="binding site" evidence="5">
    <location>
        <position position="18"/>
    </location>
    <ligand>
        <name>[4Fe-4S] cluster</name>
        <dbReference type="ChEBI" id="CHEBI:49883"/>
    </ligand>
</feature>
<comment type="function">
    <text evidence="5">Catalyzes the conversion of 1-hydroxy-2-methyl-2-(E)-butenyl 4-diphosphate (HMBPP) into a mixture of isopentenyl diphosphate (IPP) and dimethylallyl diphosphate (DMAPP). Acts in the terminal step of the DOXP/MEP pathway for isoprenoid precursor biosynthesis.</text>
</comment>
<feature type="binding site" evidence="5">
    <location>
        <position position="227"/>
    </location>
    <ligand>
        <name>isopentenyl diphosphate</name>
        <dbReference type="ChEBI" id="CHEBI:128769"/>
    </ligand>
</feature>
<comment type="pathway">
    <text evidence="5">Isoprenoid biosynthesis; isopentenyl diphosphate biosynthesis via DXP pathway; isopentenyl diphosphate from 1-deoxy-D-xylulose 5-phosphate: step 6/6.</text>
</comment>
<organism evidence="6 7">
    <name type="scientific">Lentzea guizhouensis</name>
    <dbReference type="NCBI Taxonomy" id="1586287"/>
    <lineage>
        <taxon>Bacteria</taxon>
        <taxon>Bacillati</taxon>
        <taxon>Actinomycetota</taxon>
        <taxon>Actinomycetes</taxon>
        <taxon>Pseudonocardiales</taxon>
        <taxon>Pseudonocardiaceae</taxon>
        <taxon>Lentzea</taxon>
    </lineage>
</organism>
<dbReference type="EC" id="1.17.7.4" evidence="5"/>
<dbReference type="GO" id="GO:0051745">
    <property type="term" value="F:4-hydroxy-3-methylbut-2-enyl diphosphate reductase activity"/>
    <property type="evidence" value="ECO:0007669"/>
    <property type="project" value="UniProtKB-UniRule"/>
</dbReference>
<feature type="active site" description="Proton donor" evidence="5">
    <location>
        <position position="132"/>
    </location>
</feature>
<feature type="binding site" evidence="5">
    <location>
        <position position="226"/>
    </location>
    <ligand>
        <name>dimethylallyl diphosphate</name>
        <dbReference type="ChEBI" id="CHEBI:57623"/>
    </ligand>
</feature>
<protein>
    <recommendedName>
        <fullName evidence="5">4-hydroxy-3-methylbut-2-enyl diphosphate reductase</fullName>
        <shortName evidence="5">HMBPP reductase</shortName>
        <ecNumber evidence="5">1.17.7.4</ecNumber>
    </recommendedName>
</protein>
<feature type="binding site" evidence="5">
    <location>
        <position position="226"/>
    </location>
    <ligand>
        <name>(2E)-4-hydroxy-3-methylbut-2-enyl diphosphate</name>
        <dbReference type="ChEBI" id="CHEBI:128753"/>
    </ligand>
</feature>
<evidence type="ECO:0000256" key="1">
    <source>
        <dbReference type="ARBA" id="ARBA00022485"/>
    </source>
</evidence>
<feature type="binding site" evidence="5">
    <location>
        <position position="228"/>
    </location>
    <ligand>
        <name>dimethylallyl diphosphate</name>
        <dbReference type="ChEBI" id="CHEBI:57623"/>
    </ligand>
</feature>
<evidence type="ECO:0000313" key="7">
    <source>
        <dbReference type="Proteomes" id="UP000093053"/>
    </source>
</evidence>
<feature type="binding site" evidence="5">
    <location>
        <position position="102"/>
    </location>
    <ligand>
        <name>[4Fe-4S] cluster</name>
        <dbReference type="ChEBI" id="CHEBI:49883"/>
    </ligand>
</feature>
<keyword evidence="7" id="KW-1185">Reference proteome</keyword>
<dbReference type="AlphaFoldDB" id="A0A1B2HNZ3"/>
<dbReference type="PANTHER" id="PTHR30426">
    <property type="entry name" value="4-HYDROXY-3-METHYLBUT-2-ENYL DIPHOSPHATE REDUCTASE"/>
    <property type="match status" value="1"/>
</dbReference>
<evidence type="ECO:0000256" key="4">
    <source>
        <dbReference type="ARBA" id="ARBA00023014"/>
    </source>
</evidence>
<feature type="binding site" evidence="5">
    <location>
        <position position="130"/>
    </location>
    <ligand>
        <name>isopentenyl diphosphate</name>
        <dbReference type="ChEBI" id="CHEBI:128769"/>
    </ligand>
</feature>
<feature type="binding site" evidence="5">
    <location>
        <position position="47"/>
    </location>
    <ligand>
        <name>dimethylallyl diphosphate</name>
        <dbReference type="ChEBI" id="CHEBI:57623"/>
    </ligand>
</feature>
<comment type="pathway">
    <text evidence="5">Isoprenoid biosynthesis; dimethylallyl diphosphate biosynthesis; dimethylallyl diphosphate from (2E)-4-hydroxy-3-methylbutenyl diphosphate: step 1/1.</text>
</comment>
<dbReference type="InterPro" id="IPR003451">
    <property type="entry name" value="LytB/IspH"/>
</dbReference>
<comment type="catalytic activity">
    <reaction evidence="5">
        <text>dimethylallyl diphosphate + 2 oxidized [2Fe-2S]-[ferredoxin] + H2O = (2E)-4-hydroxy-3-methylbut-2-enyl diphosphate + 2 reduced [2Fe-2S]-[ferredoxin] + 2 H(+)</text>
        <dbReference type="Rhea" id="RHEA:24825"/>
        <dbReference type="Rhea" id="RHEA-COMP:10000"/>
        <dbReference type="Rhea" id="RHEA-COMP:10001"/>
        <dbReference type="ChEBI" id="CHEBI:15377"/>
        <dbReference type="ChEBI" id="CHEBI:15378"/>
        <dbReference type="ChEBI" id="CHEBI:33737"/>
        <dbReference type="ChEBI" id="CHEBI:33738"/>
        <dbReference type="ChEBI" id="CHEBI:57623"/>
        <dbReference type="ChEBI" id="CHEBI:128753"/>
        <dbReference type="EC" id="1.17.7.4"/>
    </reaction>
</comment>
<gene>
    <name evidence="5" type="primary">ispH</name>
    <name evidence="6" type="ORF">BBK82_28575</name>
</gene>
<feature type="binding site" evidence="5">
    <location>
        <position position="227"/>
    </location>
    <ligand>
        <name>dimethylallyl diphosphate</name>
        <dbReference type="ChEBI" id="CHEBI:57623"/>
    </ligand>
</feature>
<dbReference type="GO" id="GO:0019288">
    <property type="term" value="P:isopentenyl diphosphate biosynthetic process, methylerythritol 4-phosphate pathway"/>
    <property type="evidence" value="ECO:0007669"/>
    <property type="project" value="UniProtKB-UniRule"/>
</dbReference>
<dbReference type="OrthoDB" id="9804068at2"/>
<evidence type="ECO:0000313" key="6">
    <source>
        <dbReference type="EMBL" id="ANZ39415.1"/>
    </source>
</evidence>
<feature type="binding site" evidence="5">
    <location>
        <position position="228"/>
    </location>
    <ligand>
        <name>isopentenyl diphosphate</name>
        <dbReference type="ChEBI" id="CHEBI:128769"/>
    </ligand>
</feature>
<dbReference type="GO" id="GO:0051539">
    <property type="term" value="F:4 iron, 4 sulfur cluster binding"/>
    <property type="evidence" value="ECO:0007669"/>
    <property type="project" value="UniProtKB-UniRule"/>
</dbReference>
<dbReference type="KEGG" id="led:BBK82_28575"/>
<dbReference type="PANTHER" id="PTHR30426:SF0">
    <property type="entry name" value="4-HYDROXY-3-METHYLBUT-2-ENYL DIPHOSPHATE REDUCTASE"/>
    <property type="match status" value="1"/>
</dbReference>
<feature type="binding site" evidence="5">
    <location>
        <position position="47"/>
    </location>
    <ligand>
        <name>isopentenyl diphosphate</name>
        <dbReference type="ChEBI" id="CHEBI:128769"/>
    </ligand>
</feature>